<dbReference type="AlphaFoldDB" id="X1VDU6"/>
<evidence type="ECO:0000313" key="1">
    <source>
        <dbReference type="EMBL" id="GAJ04655.1"/>
    </source>
</evidence>
<gene>
    <name evidence="1" type="ORF">S12H4_46691</name>
</gene>
<reference evidence="1" key="1">
    <citation type="journal article" date="2014" name="Front. Microbiol.">
        <title>High frequency of phylogenetically diverse reductive dehalogenase-homologous genes in deep subseafloor sedimentary metagenomes.</title>
        <authorList>
            <person name="Kawai M."/>
            <person name="Futagami T."/>
            <person name="Toyoda A."/>
            <person name="Takaki Y."/>
            <person name="Nishi S."/>
            <person name="Hori S."/>
            <person name="Arai W."/>
            <person name="Tsubouchi T."/>
            <person name="Morono Y."/>
            <person name="Uchiyama I."/>
            <person name="Ito T."/>
            <person name="Fujiyama A."/>
            <person name="Inagaki F."/>
            <person name="Takami H."/>
        </authorList>
    </citation>
    <scope>NUCLEOTIDE SEQUENCE</scope>
    <source>
        <strain evidence="1">Expedition CK06-06</strain>
    </source>
</reference>
<sequence>YGYGTAPIGAMPMPAIGPMGRPPAQYSAAQLDIPALQKMINASAGWSQAAKQQLLEEIMAVAPAAIPYLTPPSMSGGPVSPAPPVYGPPPSIPASQPFGQVPGTSVVPATYTPGGSMPSFPTTTTTSYPANPIVGALFGGGGMPVQQAGLAGSIVKQLPGFIGGIAGGELFESLIAPGGGGGAMTPMFRAGGQSARAQFFRTQNPVTGQDTWFRPAGRPLLWSGDLTACKRVKKIARRASRKR</sequence>
<name>X1VDU6_9ZZZZ</name>
<accession>X1VDU6</accession>
<feature type="non-terminal residue" evidence="1">
    <location>
        <position position="1"/>
    </location>
</feature>
<dbReference type="EMBL" id="BARW01028998">
    <property type="protein sequence ID" value="GAJ04655.1"/>
    <property type="molecule type" value="Genomic_DNA"/>
</dbReference>
<organism evidence="1">
    <name type="scientific">marine sediment metagenome</name>
    <dbReference type="NCBI Taxonomy" id="412755"/>
    <lineage>
        <taxon>unclassified sequences</taxon>
        <taxon>metagenomes</taxon>
        <taxon>ecological metagenomes</taxon>
    </lineage>
</organism>
<proteinExistence type="predicted"/>
<protein>
    <submittedName>
        <fullName evidence="1">Uncharacterized protein</fullName>
    </submittedName>
</protein>
<comment type="caution">
    <text evidence="1">The sequence shown here is derived from an EMBL/GenBank/DDBJ whole genome shotgun (WGS) entry which is preliminary data.</text>
</comment>